<evidence type="ECO:0000256" key="4">
    <source>
        <dbReference type="ARBA" id="ARBA00022527"/>
    </source>
</evidence>
<dbReference type="InterPro" id="IPR050517">
    <property type="entry name" value="DDR_Repair_Kinase"/>
</dbReference>
<comment type="catalytic activity">
    <reaction evidence="12">
        <text>L-threonyl-[protein] + ATP = O-phospho-L-threonyl-[protein] + ADP + H(+)</text>
        <dbReference type="Rhea" id="RHEA:46608"/>
        <dbReference type="Rhea" id="RHEA-COMP:11060"/>
        <dbReference type="Rhea" id="RHEA-COMP:11605"/>
        <dbReference type="ChEBI" id="CHEBI:15378"/>
        <dbReference type="ChEBI" id="CHEBI:30013"/>
        <dbReference type="ChEBI" id="CHEBI:30616"/>
        <dbReference type="ChEBI" id="CHEBI:61977"/>
        <dbReference type="ChEBI" id="CHEBI:456216"/>
        <dbReference type="EC" id="2.7.11.1"/>
    </reaction>
</comment>
<evidence type="ECO:0000256" key="5">
    <source>
        <dbReference type="ARBA" id="ARBA00022679"/>
    </source>
</evidence>
<dbReference type="InterPro" id="IPR011990">
    <property type="entry name" value="TPR-like_helical_dom_sf"/>
</dbReference>
<proteinExistence type="inferred from homology"/>
<evidence type="ECO:0000256" key="6">
    <source>
        <dbReference type="ARBA" id="ARBA00022741"/>
    </source>
</evidence>
<dbReference type="InterPro" id="IPR003152">
    <property type="entry name" value="FATC_dom"/>
</dbReference>
<organism evidence="18 19">
    <name type="scientific">Rhodotorula diobovata</name>
    <dbReference type="NCBI Taxonomy" id="5288"/>
    <lineage>
        <taxon>Eukaryota</taxon>
        <taxon>Fungi</taxon>
        <taxon>Dikarya</taxon>
        <taxon>Basidiomycota</taxon>
        <taxon>Pucciniomycotina</taxon>
        <taxon>Microbotryomycetes</taxon>
        <taxon>Sporidiobolales</taxon>
        <taxon>Sporidiobolaceae</taxon>
        <taxon>Rhodotorula</taxon>
    </lineage>
</organism>
<evidence type="ECO:0000256" key="14">
    <source>
        <dbReference type="SAM" id="MobiDB-lite"/>
    </source>
</evidence>
<reference evidence="18 19" key="1">
    <citation type="submission" date="2019-03" db="EMBL/GenBank/DDBJ databases">
        <title>Rhodosporidium diobovatum UCD-FST 08-225 genome sequencing, assembly, and annotation.</title>
        <authorList>
            <person name="Fakankun I.U."/>
            <person name="Fristensky B."/>
            <person name="Levin D.B."/>
        </authorList>
    </citation>
    <scope>NUCLEOTIDE SEQUENCE [LARGE SCALE GENOMIC DNA]</scope>
    <source>
        <strain evidence="18 19">UCD-FST 08-225</strain>
    </source>
</reference>
<dbReference type="PANTHER" id="PTHR11139:SF125">
    <property type="entry name" value="SERINE_THREONINE-PROTEIN KINASE MEC1"/>
    <property type="match status" value="1"/>
</dbReference>
<dbReference type="Gene3D" id="1.10.1070.11">
    <property type="entry name" value="Phosphatidylinositol 3-/4-kinase, catalytic domain"/>
    <property type="match status" value="1"/>
</dbReference>
<evidence type="ECO:0000313" key="19">
    <source>
        <dbReference type="Proteomes" id="UP000311382"/>
    </source>
</evidence>
<keyword evidence="5" id="KW-0808">Transferase</keyword>
<dbReference type="InterPro" id="IPR003151">
    <property type="entry name" value="PIK-rel_kinase_FAT"/>
</dbReference>
<dbReference type="PROSITE" id="PS51190">
    <property type="entry name" value="FATC"/>
    <property type="match status" value="1"/>
</dbReference>
<keyword evidence="19" id="KW-1185">Reference proteome</keyword>
<feature type="region of interest" description="Disordered" evidence="14">
    <location>
        <begin position="118"/>
        <end position="155"/>
    </location>
</feature>
<evidence type="ECO:0000259" key="17">
    <source>
        <dbReference type="PROSITE" id="PS51190"/>
    </source>
</evidence>
<dbReference type="InterPro" id="IPR011009">
    <property type="entry name" value="Kinase-like_dom_sf"/>
</dbReference>
<dbReference type="Pfam" id="PF25030">
    <property type="entry name" value="M-HEAT_ATR"/>
    <property type="match status" value="1"/>
</dbReference>
<gene>
    <name evidence="18" type="ORF">DMC30DRAFT_402530</name>
</gene>
<feature type="domain" description="FATC" evidence="17">
    <location>
        <begin position="2617"/>
        <end position="2649"/>
    </location>
</feature>
<dbReference type="GO" id="GO:0000723">
    <property type="term" value="P:telomere maintenance"/>
    <property type="evidence" value="ECO:0007669"/>
    <property type="project" value="TreeGrafter"/>
</dbReference>
<dbReference type="PROSITE" id="PS00916">
    <property type="entry name" value="PI3_4_KINASE_2"/>
    <property type="match status" value="1"/>
</dbReference>
<evidence type="ECO:0000256" key="9">
    <source>
        <dbReference type="ARBA" id="ARBA00022840"/>
    </source>
</evidence>
<dbReference type="EC" id="2.7.11.1" evidence="3"/>
<dbReference type="SMART" id="SM00802">
    <property type="entry name" value="UME"/>
    <property type="match status" value="1"/>
</dbReference>
<evidence type="ECO:0000256" key="13">
    <source>
        <dbReference type="ARBA" id="ARBA00048679"/>
    </source>
</evidence>
<accession>A0A5C5FR08</accession>
<dbReference type="InterPro" id="IPR014009">
    <property type="entry name" value="PIK_FAT"/>
</dbReference>
<dbReference type="Pfam" id="PF08064">
    <property type="entry name" value="UME"/>
    <property type="match status" value="1"/>
</dbReference>
<dbReference type="GO" id="GO:0000077">
    <property type="term" value="P:DNA damage checkpoint signaling"/>
    <property type="evidence" value="ECO:0007669"/>
    <property type="project" value="TreeGrafter"/>
</dbReference>
<dbReference type="InterPro" id="IPR018936">
    <property type="entry name" value="PI3/4_kinase_CS"/>
</dbReference>
<evidence type="ECO:0000259" key="15">
    <source>
        <dbReference type="PROSITE" id="PS50290"/>
    </source>
</evidence>
<dbReference type="PANTHER" id="PTHR11139">
    <property type="entry name" value="ATAXIA TELANGIECTASIA MUTATED ATM -RELATED"/>
    <property type="match status" value="1"/>
</dbReference>
<evidence type="ECO:0000256" key="12">
    <source>
        <dbReference type="ARBA" id="ARBA00047899"/>
    </source>
</evidence>
<dbReference type="InterPro" id="IPR057564">
    <property type="entry name" value="HEAT_ATR"/>
</dbReference>
<dbReference type="InterPro" id="IPR056802">
    <property type="entry name" value="ATR-like_M-HEAT"/>
</dbReference>
<dbReference type="PROSITE" id="PS51189">
    <property type="entry name" value="FAT"/>
    <property type="match status" value="1"/>
</dbReference>
<dbReference type="Gene3D" id="3.30.1010.10">
    <property type="entry name" value="Phosphatidylinositol 3-kinase Catalytic Subunit, Chain A, domain 4"/>
    <property type="match status" value="1"/>
</dbReference>
<protein>
    <recommendedName>
        <fullName evidence="3">non-specific serine/threonine protein kinase</fullName>
        <ecNumber evidence="3">2.7.11.1</ecNumber>
    </recommendedName>
</protein>
<keyword evidence="7" id="KW-0227">DNA damage</keyword>
<evidence type="ECO:0000313" key="18">
    <source>
        <dbReference type="EMBL" id="TNY18676.1"/>
    </source>
</evidence>
<dbReference type="InterPro" id="IPR012993">
    <property type="entry name" value="UME"/>
</dbReference>
<dbReference type="SMART" id="SM01343">
    <property type="entry name" value="FATC"/>
    <property type="match status" value="1"/>
</dbReference>
<dbReference type="GO" id="GO:0005634">
    <property type="term" value="C:nucleus"/>
    <property type="evidence" value="ECO:0007669"/>
    <property type="project" value="UniProtKB-SubCell"/>
</dbReference>
<dbReference type="InterPro" id="IPR016024">
    <property type="entry name" value="ARM-type_fold"/>
</dbReference>
<dbReference type="GO" id="GO:0004674">
    <property type="term" value="F:protein serine/threonine kinase activity"/>
    <property type="evidence" value="ECO:0007669"/>
    <property type="project" value="UniProtKB-KW"/>
</dbReference>
<evidence type="ECO:0000256" key="3">
    <source>
        <dbReference type="ARBA" id="ARBA00012513"/>
    </source>
</evidence>
<dbReference type="GO" id="GO:0005524">
    <property type="term" value="F:ATP binding"/>
    <property type="evidence" value="ECO:0007669"/>
    <property type="project" value="UniProtKB-KW"/>
</dbReference>
<keyword evidence="11" id="KW-0539">Nucleus</keyword>
<dbReference type="SUPFAM" id="SSF48371">
    <property type="entry name" value="ARM repeat"/>
    <property type="match status" value="1"/>
</dbReference>
<sequence length="2649" mass="290692">MAPQAGPSTQARATQPWPHATAALLRGLVPIHASAFPAGSAIQPDTAELATPQLRQDAEQKIALLKSVLGGWMQGVEVDLVAGRELSETSENLQALAATIPGSFCGIKAKPRFLLYTSRTSPSPTSRVPPSPSLVNGSPRRGGPAVPPTVQPAAGVEGVHPEEDLATFLVWRSLSVCSRLQMALLSTPPNTCTVETYAKVSGEREAALRELEALLQGVVEVLSENAVRVEWRGGINREALKDGGIGKAKELVDEMIKLVRTLLPDSRSPPPQYPRTITLFESSRAYQPSLFSPSKTTSSTGPRQPTLTLKTPLHAVSLALTTLRILLSITTTSIYLSEYRPIVIDLIAASWPTSGTLQPIERASPPTRKGKEREAAPYHPTSDVADARADLAAQWLALVSRALDRPCAPFAVRDVQVLAVRVLDEVRERVDARLAHGQQQPHEAMDVDEPKGEELDVALVEALARLWSRAREAGAVDGAIEGCAELQPLAVGLLVGGGAQLVEALTAPGRVELKAAALLTLSLALVCAKAPSSDASSPVDVLDTASTRTLDALLHSHAELPLPNLPPSLQLFSAVFASAYTLLVADHDERHAPAEPDSDGGGETSTLAAGFAPRKRRRLDEPEQGPSSDGAMDIDGAPPSTAARRRRGPWGEAVSTVLRRAREYAHEQFGAEGARVFETGEGQVAEQTVVRLAAALPDSMATPGLTAQVARTIGLLSCARSGCLAFTPGSDFGLPPAPNCAACDAVEPSAALPRGYRTFTRDPLAALAARLPGVLADAKGESLRLAVLSAFARLLKHSALEHAAAVAGNEAVMGALQKEMEGSSRSSRMVAGNVFLAISQALQEHDPSGFFVRDLLKPVDALFARDSPAVTETTLQLVGKLARSAEPQSLLECETLARVVSRLGHRNGFIKSSAKLQLSQTAAHRGVKPYALVQPHFATLSPVLLSSPSTLSAALEVFHQSRESLLRITREHTLPGIILRDQRTLLQQVADASRVQVAEMLCDPPVASAILAHLYMQPDELRTQGLKILMRECRGVVLARLLEAVNVPLVYKLALELGDENVEVTAQAERALKAVERARLGHSASDRLDTAHILKNAIVGLLSHMNRGLHEAGHQRPLRDKQKIIRSLDAITKMVGRAIAGFSPQIMATLQTALDLPGLRLVTLDAFRSFLQSLKFSDIGAFIGPTTAAFVRLWPELTPSERASAAETINYLVVDNADNLSRYVQDVADLSEIEELAQANRRLVRARQHWSFDDRLGHLLDRIASENDVVTHQALRELKTLLEASTVKVQALAAGDSFDPSIGRLVEVLLGASVKDGPENELLRNSAFECIGILGAVDPDRFELPPLPQPPIVLENFVNTDEAVDFALRLIQDLLVGAYRSTNDTKHQEFLAYAIQELLRFCGFTASLILPPQAAGQVDERAQRRWERLPRTVVEACAPLLSTRFSLGNLKSMPAATFPIYSSTSTYRDWIRTFANELLQRVQGSVARQVFGAFSGLLHLEDTVVAQHLLPHLLLNVLICGTEDDRAKIKVEMETVLTDQVSPTHALSENSRLLSAQTVFTLMDHLSRWITLARKRTTEVRALRKKTKNKALDDGGLSEALVSVEGILQDIPHILVGQAALTCKAYARSLLNFESHIVAQHAQKGVDTDKDLQVYYENLHECYAHLDEPDGMEGISTRILSPSVLHQIREHESTGRWTSAQSCWEVKLQQKPDDPVNHVGLLRCLRNLGHYDSVRTHIVGLLHSRGDEVDWERLLAPFNIEASLFVGDWDSVEEALDVPDLEGPEASFGRVLCAIRNGDREQVERAFFEAREQLGGPVVAAGRESYRRVYDSIVHLHILDELKSIHQLGLSDGQHLEGLVKTLRDRLATTSPSFRAREPILNTRRIGFRLTSPAEHAVKAEVGELWLETSKIARKAGHFQTAYSAILQARDCHAEWAFLQSAKLLKSNGQAYKAVQELDHRLNPLLAQFKPAAANDPLVSLDKPSPLAKAALRRARWMLEAGRVEQNEAVKLFLEAAALAPNWESPSYHLGHFYDALADQLEKKTPKQKPNRYLADIASYRSHVVKLFCKSVANGTKYIYQALPRLLTIWLEMGEKPLLIEHIKAKRTNPQAALEGDAYEVYRNFTRTNSSIRKAAVSQPIPAYQWLTVLPQLVSRILHGNDSLFEVLEQILLKVLASYPHHGFWAMASGAKSNTSRRSKRNLRVFQKAKEAASASRTPSEVGALVDEGLRLVDQLLALCNHPINGKVDTLSLKKTFPALYKAAPTKLIIPLQSSLTVSLPFDSSQAASHKPFADNLPVFQDFEDVINVMSSLQKPRKITVRGSDGRSYSFLCKPKDDLRKDARLMEFNSMIIKLLKKDSDARSRKLNIRTYSVVPLNEECGLIEWVPHVVVLRGVLNKAYSARGISSWSPELKRIFDTIRDDPKRTGERFENEVLSLYPSVFHDWFLENFPEPSAWHRARLAYSRTAAVISMVGFVLGLGDRHCENILLDGTTGDTVHVDFNCLFDKGRTFEVAEKVPFRLTHNIIDGMGVTGVEGVYRRSAEITLRILRANKDSLRSVLETFLHDPLVEWVYVSKKRDTAGPDQTKARALEALEPISNKLLGLQVTSDPESVSAKEVAVEEQVERLIREARDPKNLGSMYVGWCAWY</sequence>
<keyword evidence="8" id="KW-0418">Kinase</keyword>
<evidence type="ECO:0000259" key="16">
    <source>
        <dbReference type="PROSITE" id="PS51189"/>
    </source>
</evidence>
<comment type="similarity">
    <text evidence="2">Belongs to the PI3/PI4-kinase family. ATM subfamily.</text>
</comment>
<dbReference type="Pfam" id="PF02260">
    <property type="entry name" value="FATC"/>
    <property type="match status" value="1"/>
</dbReference>
<comment type="subcellular location">
    <subcellularLocation>
        <location evidence="1">Nucleus</location>
    </subcellularLocation>
</comment>
<dbReference type="OrthoDB" id="381190at2759"/>
<dbReference type="SUPFAM" id="SSF56112">
    <property type="entry name" value="Protein kinase-like (PK-like)"/>
    <property type="match status" value="1"/>
</dbReference>
<dbReference type="Pfam" id="PF02259">
    <property type="entry name" value="FAT"/>
    <property type="match status" value="1"/>
</dbReference>
<feature type="region of interest" description="Disordered" evidence="14">
    <location>
        <begin position="358"/>
        <end position="379"/>
    </location>
</feature>
<evidence type="ECO:0000256" key="8">
    <source>
        <dbReference type="ARBA" id="ARBA00022777"/>
    </source>
</evidence>
<dbReference type="GO" id="GO:0006281">
    <property type="term" value="P:DNA repair"/>
    <property type="evidence" value="ECO:0007669"/>
    <property type="project" value="UniProtKB-KW"/>
</dbReference>
<keyword evidence="9" id="KW-0067">ATP-binding</keyword>
<evidence type="ECO:0000256" key="1">
    <source>
        <dbReference type="ARBA" id="ARBA00004123"/>
    </source>
</evidence>
<comment type="caution">
    <text evidence="18">The sequence shown here is derived from an EMBL/GenBank/DDBJ whole genome shotgun (WGS) entry which is preliminary data.</text>
</comment>
<dbReference type="STRING" id="5288.A0A5C5FR08"/>
<feature type="domain" description="FAT" evidence="16">
    <location>
        <begin position="1615"/>
        <end position="2193"/>
    </location>
</feature>
<keyword evidence="6" id="KW-0547">Nucleotide-binding</keyword>
<feature type="region of interest" description="Disordered" evidence="14">
    <location>
        <begin position="591"/>
        <end position="649"/>
    </location>
</feature>
<evidence type="ECO:0000256" key="7">
    <source>
        <dbReference type="ARBA" id="ARBA00022763"/>
    </source>
</evidence>
<dbReference type="SMART" id="SM00146">
    <property type="entry name" value="PI3Kc"/>
    <property type="match status" value="1"/>
</dbReference>
<keyword evidence="10" id="KW-0234">DNA repair</keyword>
<comment type="catalytic activity">
    <reaction evidence="13">
        <text>L-seryl-[protein] + ATP = O-phospho-L-seryl-[protein] + ADP + H(+)</text>
        <dbReference type="Rhea" id="RHEA:17989"/>
        <dbReference type="Rhea" id="RHEA-COMP:9863"/>
        <dbReference type="Rhea" id="RHEA-COMP:11604"/>
        <dbReference type="ChEBI" id="CHEBI:15378"/>
        <dbReference type="ChEBI" id="CHEBI:29999"/>
        <dbReference type="ChEBI" id="CHEBI:30616"/>
        <dbReference type="ChEBI" id="CHEBI:83421"/>
        <dbReference type="ChEBI" id="CHEBI:456216"/>
        <dbReference type="EC" id="2.7.11.1"/>
    </reaction>
</comment>
<dbReference type="CDD" id="cd00892">
    <property type="entry name" value="PIKKc_ATR"/>
    <property type="match status" value="1"/>
</dbReference>
<dbReference type="Proteomes" id="UP000311382">
    <property type="component" value="Unassembled WGS sequence"/>
</dbReference>
<evidence type="ECO:0000256" key="11">
    <source>
        <dbReference type="ARBA" id="ARBA00023242"/>
    </source>
</evidence>
<dbReference type="EMBL" id="SOZI01000127">
    <property type="protein sequence ID" value="TNY18676.1"/>
    <property type="molecule type" value="Genomic_DNA"/>
</dbReference>
<dbReference type="GO" id="GO:0005694">
    <property type="term" value="C:chromosome"/>
    <property type="evidence" value="ECO:0007669"/>
    <property type="project" value="TreeGrafter"/>
</dbReference>
<evidence type="ECO:0000256" key="2">
    <source>
        <dbReference type="ARBA" id="ARBA00010769"/>
    </source>
</evidence>
<dbReference type="Gene3D" id="1.25.40.10">
    <property type="entry name" value="Tetratricopeptide repeat domain"/>
    <property type="match status" value="1"/>
</dbReference>
<dbReference type="PROSITE" id="PS50290">
    <property type="entry name" value="PI3_4_KINASE_3"/>
    <property type="match status" value="1"/>
</dbReference>
<evidence type="ECO:0000256" key="10">
    <source>
        <dbReference type="ARBA" id="ARBA00023204"/>
    </source>
</evidence>
<dbReference type="InterPro" id="IPR036940">
    <property type="entry name" value="PI3/4_kinase_cat_sf"/>
</dbReference>
<dbReference type="Pfam" id="PF00454">
    <property type="entry name" value="PI3_PI4_kinase"/>
    <property type="match status" value="1"/>
</dbReference>
<keyword evidence="4" id="KW-0723">Serine/threonine-protein kinase</keyword>
<dbReference type="InterPro" id="IPR000403">
    <property type="entry name" value="PI3/4_kinase_cat_dom"/>
</dbReference>
<feature type="domain" description="PI3K/PI4K catalytic" evidence="15">
    <location>
        <begin position="2303"/>
        <end position="2614"/>
    </location>
</feature>
<dbReference type="Pfam" id="PF23593">
    <property type="entry name" value="HEAT_ATR"/>
    <property type="match status" value="1"/>
</dbReference>
<name>A0A5C5FR08_9BASI</name>